<reference evidence="2 3" key="1">
    <citation type="submission" date="2016-07" db="EMBL/GenBank/DDBJ databases">
        <title>Pervasive Adenine N6-methylation of Active Genes in Fungi.</title>
        <authorList>
            <consortium name="DOE Joint Genome Institute"/>
            <person name="Mondo S.J."/>
            <person name="Dannebaum R.O."/>
            <person name="Kuo R.C."/>
            <person name="Labutti K."/>
            <person name="Haridas S."/>
            <person name="Kuo A."/>
            <person name="Salamov A."/>
            <person name="Ahrendt S.R."/>
            <person name="Lipzen A."/>
            <person name="Sullivan W."/>
            <person name="Andreopoulos W.B."/>
            <person name="Clum A."/>
            <person name="Lindquist E."/>
            <person name="Daum C."/>
            <person name="Ramamoorthy G.K."/>
            <person name="Gryganskyi A."/>
            <person name="Culley D."/>
            <person name="Magnuson J.K."/>
            <person name="James T.Y."/>
            <person name="O'Malley M.A."/>
            <person name="Stajich J.E."/>
            <person name="Spatafora J.W."/>
            <person name="Visel A."/>
            <person name="Grigoriev I.V."/>
        </authorList>
    </citation>
    <scope>NUCLEOTIDE SEQUENCE [LARGE SCALE GENOMIC DNA]</scope>
    <source>
        <strain evidence="2 3">12-1054</strain>
    </source>
</reference>
<dbReference type="OrthoDB" id="3358869at2759"/>
<evidence type="ECO:0000256" key="1">
    <source>
        <dbReference type="SAM" id="MobiDB-lite"/>
    </source>
</evidence>
<keyword evidence="3" id="KW-1185">Reference proteome</keyword>
<protein>
    <submittedName>
        <fullName evidence="2">DASH complex subunit Hsk3 like-domain-containing protein</fullName>
    </submittedName>
</protein>
<name>A0A1Y2FQV8_PROLT</name>
<dbReference type="Proteomes" id="UP000193685">
    <property type="component" value="Unassembled WGS sequence"/>
</dbReference>
<dbReference type="PANTHER" id="PTHR28289">
    <property type="entry name" value="DASH COMPLEX SUBUNIT HSK3"/>
    <property type="match status" value="1"/>
</dbReference>
<dbReference type="InterPro" id="IPR042332">
    <property type="entry name" value="Hsk3"/>
</dbReference>
<accession>A0A1Y2FQV8</accession>
<dbReference type="OMA" id="ANIADFH"/>
<dbReference type="GO" id="GO:0051010">
    <property type="term" value="F:microtubule plus-end binding"/>
    <property type="evidence" value="ECO:0007669"/>
    <property type="project" value="TreeGrafter"/>
</dbReference>
<dbReference type="PANTHER" id="PTHR28289:SF1">
    <property type="entry name" value="DASH COMPLEX SUBUNIT HSK3"/>
    <property type="match status" value="1"/>
</dbReference>
<feature type="region of interest" description="Disordered" evidence="1">
    <location>
        <begin position="1"/>
        <end position="26"/>
    </location>
</feature>
<dbReference type="AlphaFoldDB" id="A0A1Y2FQV8"/>
<sequence>MSTRQSSSAHQSRSSLAPGQHKQRQLAHLNAQLAQLQAHLADLDDHLRVTAVQSGAIRKLGALQGGLFMAASQVLVENEFEQKER</sequence>
<dbReference type="GeneID" id="63787560"/>
<dbReference type="GO" id="GO:0008608">
    <property type="term" value="P:attachment of spindle microtubules to kinetochore"/>
    <property type="evidence" value="ECO:0007669"/>
    <property type="project" value="InterPro"/>
</dbReference>
<gene>
    <name evidence="2" type="ORF">BCR37DRAFT_391111</name>
</gene>
<evidence type="ECO:0000313" key="2">
    <source>
        <dbReference type="EMBL" id="ORY86319.1"/>
    </source>
</evidence>
<dbReference type="InterPro" id="IPR013183">
    <property type="entry name" value="Hsk3-like"/>
</dbReference>
<dbReference type="RefSeq" id="XP_040727501.1">
    <property type="nucleotide sequence ID" value="XM_040870961.1"/>
</dbReference>
<organism evidence="2 3">
    <name type="scientific">Protomyces lactucae-debilis</name>
    <dbReference type="NCBI Taxonomy" id="2754530"/>
    <lineage>
        <taxon>Eukaryota</taxon>
        <taxon>Fungi</taxon>
        <taxon>Dikarya</taxon>
        <taxon>Ascomycota</taxon>
        <taxon>Taphrinomycotina</taxon>
        <taxon>Taphrinomycetes</taxon>
        <taxon>Taphrinales</taxon>
        <taxon>Protomycetaceae</taxon>
        <taxon>Protomyces</taxon>
    </lineage>
</organism>
<dbReference type="STRING" id="56484.A0A1Y2FQV8"/>
<evidence type="ECO:0000313" key="3">
    <source>
        <dbReference type="Proteomes" id="UP000193685"/>
    </source>
</evidence>
<dbReference type="GO" id="GO:0042729">
    <property type="term" value="C:DASH complex"/>
    <property type="evidence" value="ECO:0007669"/>
    <property type="project" value="TreeGrafter"/>
</dbReference>
<dbReference type="Pfam" id="PF08227">
    <property type="entry name" value="DASH_Hsk3"/>
    <property type="match status" value="1"/>
</dbReference>
<proteinExistence type="predicted"/>
<feature type="compositionally biased region" description="Low complexity" evidence="1">
    <location>
        <begin position="1"/>
        <end position="15"/>
    </location>
</feature>
<comment type="caution">
    <text evidence="2">The sequence shown here is derived from an EMBL/GenBank/DDBJ whole genome shotgun (WGS) entry which is preliminary data.</text>
</comment>
<dbReference type="EMBL" id="MCFI01000003">
    <property type="protein sequence ID" value="ORY86319.1"/>
    <property type="molecule type" value="Genomic_DNA"/>
</dbReference>